<dbReference type="InterPro" id="IPR027973">
    <property type="entry name" value="FSAF1-like"/>
</dbReference>
<accession>A0AAI9E7R4</accession>
<organism evidence="2 3">
    <name type="scientific">Lecanosticta acicola</name>
    <dbReference type="NCBI Taxonomy" id="111012"/>
    <lineage>
        <taxon>Eukaryota</taxon>
        <taxon>Fungi</taxon>
        <taxon>Dikarya</taxon>
        <taxon>Ascomycota</taxon>
        <taxon>Pezizomycotina</taxon>
        <taxon>Dothideomycetes</taxon>
        <taxon>Dothideomycetidae</taxon>
        <taxon>Mycosphaerellales</taxon>
        <taxon>Mycosphaerellaceae</taxon>
        <taxon>Lecanosticta</taxon>
    </lineage>
</organism>
<evidence type="ECO:0000313" key="3">
    <source>
        <dbReference type="Proteomes" id="UP001296104"/>
    </source>
</evidence>
<name>A0AAI9E7R4_9PEZI</name>
<proteinExistence type="predicted"/>
<feature type="compositionally biased region" description="Basic and acidic residues" evidence="1">
    <location>
        <begin position="96"/>
        <end position="112"/>
    </location>
</feature>
<reference evidence="2" key="1">
    <citation type="submission" date="2023-11" db="EMBL/GenBank/DDBJ databases">
        <authorList>
            <person name="Alioto T."/>
            <person name="Alioto T."/>
            <person name="Gomez Garrido J."/>
        </authorList>
    </citation>
    <scope>NUCLEOTIDE SEQUENCE</scope>
</reference>
<feature type="compositionally biased region" description="Acidic residues" evidence="1">
    <location>
        <begin position="28"/>
        <end position="37"/>
    </location>
</feature>
<evidence type="ECO:0000256" key="1">
    <source>
        <dbReference type="SAM" id="MobiDB-lite"/>
    </source>
</evidence>
<dbReference type="AlphaFoldDB" id="A0AAI9E7R4"/>
<feature type="compositionally biased region" description="Basic and acidic residues" evidence="1">
    <location>
        <begin position="219"/>
        <end position="230"/>
    </location>
</feature>
<protein>
    <submittedName>
        <fullName evidence="2">Uncharacterized protein RCC_07684</fullName>
    </submittedName>
</protein>
<keyword evidence="3" id="KW-1185">Reference proteome</keyword>
<dbReference type="InterPro" id="IPR053030">
    <property type="entry name" value="Ribosomal_biogenesis_FAF1-like"/>
</dbReference>
<feature type="compositionally biased region" description="Basic and acidic residues" evidence="1">
    <location>
        <begin position="271"/>
        <end position="293"/>
    </location>
</feature>
<dbReference type="PANTHER" id="PTHR28096">
    <property type="entry name" value="PROTEIN FAF1"/>
    <property type="match status" value="1"/>
</dbReference>
<feature type="compositionally biased region" description="Acidic residues" evidence="1">
    <location>
        <begin position="64"/>
        <end position="82"/>
    </location>
</feature>
<dbReference type="EMBL" id="CAVMBE010000005">
    <property type="protein sequence ID" value="CAK3832939.1"/>
    <property type="molecule type" value="Genomic_DNA"/>
</dbReference>
<dbReference type="Pfam" id="PF15375">
    <property type="entry name" value="FSAF1"/>
    <property type="match status" value="1"/>
</dbReference>
<feature type="region of interest" description="Disordered" evidence="1">
    <location>
        <begin position="198"/>
        <end position="293"/>
    </location>
</feature>
<sequence length="293" mass="32364">MAIILGKRKRRVEVQPESAPKKKVIHEESEDSGDDDDAARALFQKAFEAKFQPLEKSTTPLQNESEEDEEDLGDSEDEEDGSDWSGLSGGEEEVEIVEHANPERSRGEELRLSKNKFMSSKPPTLEDEVQAPRTNVKTTSTEADGTEAANLKNDLALQRLLKESHLLNPSSFSASSDPEGKGRLKALDMRLQDLGAKTSALEQEKMPYSHRRGIKAKSASREANRRREAAENGIILERAKSTPRAQPKRDRGIGGPGVGKFRGGTLQLSSRDLRDIQKPRSGPGDRRGRGGKR</sequence>
<feature type="region of interest" description="Disordered" evidence="1">
    <location>
        <begin position="1"/>
        <end position="148"/>
    </location>
</feature>
<feature type="compositionally biased region" description="Basic residues" evidence="1">
    <location>
        <begin position="1"/>
        <end position="11"/>
    </location>
</feature>
<feature type="compositionally biased region" description="Polar residues" evidence="1">
    <location>
        <begin position="132"/>
        <end position="143"/>
    </location>
</feature>
<comment type="caution">
    <text evidence="2">The sequence shown here is derived from an EMBL/GenBank/DDBJ whole genome shotgun (WGS) entry which is preliminary data.</text>
</comment>
<evidence type="ECO:0000313" key="2">
    <source>
        <dbReference type="EMBL" id="CAK3832939.1"/>
    </source>
</evidence>
<gene>
    <name evidence="2" type="ORF">LECACI_7A001371</name>
</gene>
<feature type="compositionally biased region" description="Gly residues" evidence="1">
    <location>
        <begin position="253"/>
        <end position="262"/>
    </location>
</feature>
<dbReference type="GO" id="GO:0000462">
    <property type="term" value="P:maturation of SSU-rRNA from tricistronic rRNA transcript (SSU-rRNA, 5.8S rRNA, LSU-rRNA)"/>
    <property type="evidence" value="ECO:0007669"/>
    <property type="project" value="TreeGrafter"/>
</dbReference>
<dbReference type="Proteomes" id="UP001296104">
    <property type="component" value="Unassembled WGS sequence"/>
</dbReference>
<dbReference type="GO" id="GO:0005730">
    <property type="term" value="C:nucleolus"/>
    <property type="evidence" value="ECO:0007669"/>
    <property type="project" value="TreeGrafter"/>
</dbReference>
<dbReference type="PANTHER" id="PTHR28096:SF1">
    <property type="entry name" value="PROTEIN FAF1"/>
    <property type="match status" value="1"/>
</dbReference>